<evidence type="ECO:0000313" key="4">
    <source>
        <dbReference type="EMBL" id="GEL69002.1"/>
    </source>
</evidence>
<keyword evidence="6" id="KW-1185">Reference proteome</keyword>
<keyword evidence="2" id="KW-0732">Signal</keyword>
<evidence type="ECO:0000313" key="6">
    <source>
        <dbReference type="Proteomes" id="UP000198717"/>
    </source>
</evidence>
<dbReference type="AlphaFoldDB" id="A0A511H651"/>
<evidence type="ECO:0000256" key="2">
    <source>
        <dbReference type="SAM" id="SignalP"/>
    </source>
</evidence>
<name>A0A511H651_9BACT</name>
<dbReference type="Proteomes" id="UP000321224">
    <property type="component" value="Unassembled WGS sequence"/>
</dbReference>
<accession>A0A511H651</accession>
<feature type="signal peptide" evidence="2">
    <location>
        <begin position="1"/>
        <end position="20"/>
    </location>
</feature>
<comment type="caution">
    <text evidence="4">The sequence shown here is derived from an EMBL/GenBank/DDBJ whole genome shotgun (WGS) entry which is preliminary data.</text>
</comment>
<dbReference type="SUPFAM" id="SSF90257">
    <property type="entry name" value="Myosin rod fragments"/>
    <property type="match status" value="1"/>
</dbReference>
<organism evidence="4 7">
    <name type="scientific">Myxococcus virescens</name>
    <dbReference type="NCBI Taxonomy" id="83456"/>
    <lineage>
        <taxon>Bacteria</taxon>
        <taxon>Pseudomonadati</taxon>
        <taxon>Myxococcota</taxon>
        <taxon>Myxococcia</taxon>
        <taxon>Myxococcales</taxon>
        <taxon>Cystobacterineae</taxon>
        <taxon>Myxococcaceae</taxon>
        <taxon>Myxococcus</taxon>
    </lineage>
</organism>
<dbReference type="EMBL" id="BJVY01000003">
    <property type="protein sequence ID" value="GEL69002.1"/>
    <property type="molecule type" value="Genomic_DNA"/>
</dbReference>
<feature type="coiled-coil region" evidence="1">
    <location>
        <begin position="33"/>
        <end position="95"/>
    </location>
</feature>
<dbReference type="Proteomes" id="UP000198717">
    <property type="component" value="Unassembled WGS sequence"/>
</dbReference>
<dbReference type="Pfam" id="PF20243">
    <property type="entry name" value="MbnP"/>
    <property type="match status" value="1"/>
</dbReference>
<gene>
    <name evidence="4" type="ORF">MVI01_07860</name>
    <name evidence="5" type="ORF">SAMN04488504_101658</name>
</gene>
<feature type="chain" id="PRO_5022958803" description="Copper-binding protein MbnP-like domain-containing protein" evidence="2">
    <location>
        <begin position="21"/>
        <end position="363"/>
    </location>
</feature>
<sequence length="363" mass="39562">MKKHTSLSSLSALGRMLALAAIALLALPARGDDGATNEQLQASEDQRRQLEQQVSELEAEVTRLEAQLARQQQDAETAQAELADVTQQLEEARELVASQDWEGVYQQLTQVRAELAALRTQLAAMNGSLELNAAFVFGTAPFVLGQTYATAGGDTVTFSQVRYWLSNVTLLKQDGTTRALTDSYHLMEVINAQELDGTSNPVTLPANRRERVQARAVPADTYSGIRFSIGVDPTYNDDLSRQAGELHVLQNMASVSWMWFTSYIFTKTHGTYVTAQGTQGDFAWDTGTNANYRTVELPFPITVTVNSQKRLTVNLQANVAPLFASLNPSTTPSIGATQSTESATLSDGFANMFALVSVENADR</sequence>
<evidence type="ECO:0000256" key="1">
    <source>
        <dbReference type="SAM" id="Coils"/>
    </source>
</evidence>
<reference evidence="5 6" key="1">
    <citation type="submission" date="2016-10" db="EMBL/GenBank/DDBJ databases">
        <authorList>
            <person name="Varghese N."/>
            <person name="Submissions S."/>
        </authorList>
    </citation>
    <scope>NUCLEOTIDE SEQUENCE [LARGE SCALE GENOMIC DNA]</scope>
    <source>
        <strain evidence="5 6">DSM 2260</strain>
    </source>
</reference>
<dbReference type="InterPro" id="IPR046863">
    <property type="entry name" value="MbnP-like_dom"/>
</dbReference>
<evidence type="ECO:0000259" key="3">
    <source>
        <dbReference type="Pfam" id="PF20243"/>
    </source>
</evidence>
<protein>
    <recommendedName>
        <fullName evidence="3">Copper-binding protein MbnP-like domain-containing protein</fullName>
    </recommendedName>
</protein>
<evidence type="ECO:0000313" key="5">
    <source>
        <dbReference type="EMBL" id="SDD38102.1"/>
    </source>
</evidence>
<reference evidence="4 7" key="2">
    <citation type="submission" date="2019-07" db="EMBL/GenBank/DDBJ databases">
        <title>Whole genome shotgun sequence of Myxococcus virescens NBRC 100334.</title>
        <authorList>
            <person name="Hosoyama A."/>
            <person name="Uohara A."/>
            <person name="Ohji S."/>
            <person name="Ichikawa N."/>
        </authorList>
    </citation>
    <scope>NUCLEOTIDE SEQUENCE [LARGE SCALE GENOMIC DNA]</scope>
    <source>
        <strain evidence="4 7">NBRC 100334</strain>
    </source>
</reference>
<dbReference type="Gene3D" id="1.10.287.1490">
    <property type="match status" value="1"/>
</dbReference>
<keyword evidence="1" id="KW-0175">Coiled coil</keyword>
<evidence type="ECO:0000313" key="7">
    <source>
        <dbReference type="Proteomes" id="UP000321224"/>
    </source>
</evidence>
<dbReference type="EMBL" id="FNAJ01000001">
    <property type="protein sequence ID" value="SDD38102.1"/>
    <property type="molecule type" value="Genomic_DNA"/>
</dbReference>
<proteinExistence type="predicted"/>
<feature type="domain" description="Copper-binding protein MbnP-like" evidence="3">
    <location>
        <begin position="127"/>
        <end position="332"/>
    </location>
</feature>
<dbReference type="RefSeq" id="WP_090485237.1">
    <property type="nucleotide sequence ID" value="NZ_BJVY01000003.1"/>
</dbReference>